<dbReference type="PROSITE" id="PS50102">
    <property type="entry name" value="RRM"/>
    <property type="match status" value="1"/>
</dbReference>
<sequence length="682" mass="74618">MDSCEATKMVFSRIQSLDPENASKIMGYLLLQDHGDKEMIRLAFGPEILLHNLILQAKTHLGIFANSPATPSTPSSPSPFNPTSRITSNNAFDISNPSSPSSNSWPLLSPKSTSSFSYASIVNGTCKSNTGSASLSNAFPCHDSSSNNNNISTNNGNTNDLIDDYLLQDHLSFLNDAKTDDLYDQGDFHLHRRSFSVPGMCLGSEDMNSGLGWKPCLYFARGFCKNGTSCRFLHGEVDCNGGAAPIIGSPSKLNESEQCQELLRSNAVTQQQKLAAGASQFVAGACFPYNKSMNFLCQQQNDTQRLAATAALMMGDELHKFGRCRSERNDFLPMGLGGAMNPGSRQIYLTFPADSTFREEDVSNYFSLYGPVQDVRIPYQQRRMFGFVTFLYPETVKMILAKGNPHFVCDSRVLVKPYKEKGKVAEKKLQLQQQMERGEYSACSSPTALDSREQFDLHLGARMFYNTQEILLRRKLEEQADLQQAIELQGRRLINLQLLDLKNHTFSPHQYFRGLSSGSPLSSPTLSRTPTSNTQSIILSPDAIKDGDSKENCGDPDAAVSGKAAADASPEVYSTCQDNGGNASNSNEEQGPKTEESYLHESLEHILPDNLFTSPKKSAGDHLTVFSTASVEVDGNNTSPTTSSSNNNPLISTTNSALDVHSLKSCFLQMPRFPPGHGAIGI</sequence>
<dbReference type="InterPro" id="IPR000571">
    <property type="entry name" value="Znf_CCCH"/>
</dbReference>
<evidence type="ECO:0000313" key="11">
    <source>
        <dbReference type="EMBL" id="MBW96274.1"/>
    </source>
</evidence>
<evidence type="ECO:0000256" key="7">
    <source>
        <dbReference type="PROSITE-ProRule" id="PRU00723"/>
    </source>
</evidence>
<evidence type="ECO:0000256" key="6">
    <source>
        <dbReference type="PROSITE-ProRule" id="PRU00176"/>
    </source>
</evidence>
<keyword evidence="1 7" id="KW-0479">Metal-binding</keyword>
<feature type="region of interest" description="Disordered" evidence="8">
    <location>
        <begin position="66"/>
        <end position="106"/>
    </location>
</feature>
<dbReference type="GO" id="GO:0003723">
    <property type="term" value="F:RNA binding"/>
    <property type="evidence" value="ECO:0007669"/>
    <property type="project" value="UniProtKB-UniRule"/>
</dbReference>
<dbReference type="GO" id="GO:0008270">
    <property type="term" value="F:zinc ion binding"/>
    <property type="evidence" value="ECO:0007669"/>
    <property type="project" value="UniProtKB-KW"/>
</dbReference>
<dbReference type="PROSITE" id="PS50103">
    <property type="entry name" value="ZF_C3H1"/>
    <property type="match status" value="1"/>
</dbReference>
<organism evidence="11">
    <name type="scientific">Rhizophora mucronata</name>
    <name type="common">Asiatic mangrove</name>
    <dbReference type="NCBI Taxonomy" id="61149"/>
    <lineage>
        <taxon>Eukaryota</taxon>
        <taxon>Viridiplantae</taxon>
        <taxon>Streptophyta</taxon>
        <taxon>Embryophyta</taxon>
        <taxon>Tracheophyta</taxon>
        <taxon>Spermatophyta</taxon>
        <taxon>Magnoliopsida</taxon>
        <taxon>eudicotyledons</taxon>
        <taxon>Gunneridae</taxon>
        <taxon>Pentapetalae</taxon>
        <taxon>rosids</taxon>
        <taxon>fabids</taxon>
        <taxon>Malpighiales</taxon>
        <taxon>Rhizophoraceae</taxon>
        <taxon>Rhizophora</taxon>
    </lineage>
</organism>
<name>A0A2P2JS26_RHIMU</name>
<evidence type="ECO:0000256" key="3">
    <source>
        <dbReference type="ARBA" id="ARBA00022833"/>
    </source>
</evidence>
<keyword evidence="4 6" id="KW-0694">RNA-binding</keyword>
<evidence type="ECO:0000256" key="8">
    <source>
        <dbReference type="SAM" id="MobiDB-lite"/>
    </source>
</evidence>
<dbReference type="Gene3D" id="3.30.70.330">
    <property type="match status" value="1"/>
</dbReference>
<dbReference type="SUPFAM" id="SSF54928">
    <property type="entry name" value="RNA-binding domain, RBD"/>
    <property type="match status" value="1"/>
</dbReference>
<dbReference type="InterPro" id="IPR036855">
    <property type="entry name" value="Znf_CCCH_sf"/>
</dbReference>
<keyword evidence="2 7" id="KW-0863">Zinc-finger</keyword>
<feature type="compositionally biased region" description="Low complexity" evidence="8">
    <location>
        <begin position="555"/>
        <end position="568"/>
    </location>
</feature>
<keyword evidence="3 7" id="KW-0862">Zinc</keyword>
<evidence type="ECO:0000256" key="4">
    <source>
        <dbReference type="ARBA" id="ARBA00022884"/>
    </source>
</evidence>
<dbReference type="InterPro" id="IPR012677">
    <property type="entry name" value="Nucleotide-bd_a/b_plait_sf"/>
</dbReference>
<keyword evidence="5" id="KW-0238">DNA-binding</keyword>
<dbReference type="SMART" id="SM00360">
    <property type="entry name" value="RRM"/>
    <property type="match status" value="1"/>
</dbReference>
<feature type="compositionally biased region" description="Low complexity" evidence="8">
    <location>
        <begin position="514"/>
        <end position="532"/>
    </location>
</feature>
<dbReference type="CDD" id="cd12458">
    <property type="entry name" value="RRM_AtC3H46_like"/>
    <property type="match status" value="1"/>
</dbReference>
<dbReference type="EMBL" id="GGEC01015791">
    <property type="protein sequence ID" value="MBW96274.1"/>
    <property type="molecule type" value="Transcribed_RNA"/>
</dbReference>
<evidence type="ECO:0000256" key="1">
    <source>
        <dbReference type="ARBA" id="ARBA00022723"/>
    </source>
</evidence>
<dbReference type="SMART" id="SM00356">
    <property type="entry name" value="ZnF_C3H1"/>
    <property type="match status" value="1"/>
</dbReference>
<dbReference type="PANTHER" id="PTHR24009">
    <property type="entry name" value="RNA-BINDING (RRM/RBD/RNP MOTIFS)"/>
    <property type="match status" value="1"/>
</dbReference>
<reference evidence="11" key="1">
    <citation type="submission" date="2018-02" db="EMBL/GenBank/DDBJ databases">
        <title>Rhizophora mucronata_Transcriptome.</title>
        <authorList>
            <person name="Meera S.P."/>
            <person name="Sreeshan A."/>
            <person name="Augustine A."/>
        </authorList>
    </citation>
    <scope>NUCLEOTIDE SEQUENCE</scope>
    <source>
        <tissue evidence="11">Leaf</tissue>
    </source>
</reference>
<feature type="compositionally biased region" description="Polar residues" evidence="8">
    <location>
        <begin position="572"/>
        <end position="589"/>
    </location>
</feature>
<accession>A0A2P2JS26</accession>
<dbReference type="Pfam" id="PF00076">
    <property type="entry name" value="RRM_1"/>
    <property type="match status" value="1"/>
</dbReference>
<dbReference type="InterPro" id="IPR034365">
    <property type="entry name" value="AtC3H46-like_RRM"/>
</dbReference>
<feature type="domain" description="C3H1-type" evidence="10">
    <location>
        <begin position="210"/>
        <end position="237"/>
    </location>
</feature>
<evidence type="ECO:0000256" key="5">
    <source>
        <dbReference type="ARBA" id="ARBA00023125"/>
    </source>
</evidence>
<dbReference type="Pfam" id="PF00642">
    <property type="entry name" value="zf-CCCH"/>
    <property type="match status" value="1"/>
</dbReference>
<protein>
    <submittedName>
        <fullName evidence="11">Uncharacterized protein MANES_14G004600</fullName>
    </submittedName>
</protein>
<dbReference type="Pfam" id="PF23182">
    <property type="entry name" value="PABC_AtC3H46"/>
    <property type="match status" value="1"/>
</dbReference>
<dbReference type="SUPFAM" id="SSF90229">
    <property type="entry name" value="CCCH zinc finger"/>
    <property type="match status" value="1"/>
</dbReference>
<feature type="domain" description="RRM" evidence="9">
    <location>
        <begin position="345"/>
        <end position="421"/>
    </location>
</feature>
<dbReference type="Gene3D" id="4.10.1000.10">
    <property type="entry name" value="Zinc finger, CCCH-type"/>
    <property type="match status" value="1"/>
</dbReference>
<evidence type="ECO:0000259" key="10">
    <source>
        <dbReference type="PROSITE" id="PS50103"/>
    </source>
</evidence>
<dbReference type="InterPro" id="IPR000504">
    <property type="entry name" value="RRM_dom"/>
</dbReference>
<proteinExistence type="predicted"/>
<evidence type="ECO:0000259" key="9">
    <source>
        <dbReference type="PROSITE" id="PS50102"/>
    </source>
</evidence>
<feature type="compositionally biased region" description="Low complexity" evidence="8">
    <location>
        <begin position="95"/>
        <end position="106"/>
    </location>
</feature>
<feature type="region of interest" description="Disordered" evidence="8">
    <location>
        <begin position="514"/>
        <end position="598"/>
    </location>
</feature>
<dbReference type="PANTHER" id="PTHR24009:SF11">
    <property type="entry name" value="ZINC FINGER CCCH DOMAIN-CONTAINING PROTEIN 53-LIKE"/>
    <property type="match status" value="1"/>
</dbReference>
<dbReference type="InterPro" id="IPR056276">
    <property type="entry name" value="AtC3H46-like_PABC-like"/>
</dbReference>
<feature type="compositionally biased region" description="Basic and acidic residues" evidence="8">
    <location>
        <begin position="543"/>
        <end position="553"/>
    </location>
</feature>
<feature type="zinc finger region" description="C3H1-type" evidence="7">
    <location>
        <begin position="210"/>
        <end position="237"/>
    </location>
</feature>
<evidence type="ECO:0000256" key="2">
    <source>
        <dbReference type="ARBA" id="ARBA00022771"/>
    </source>
</evidence>
<dbReference type="InterPro" id="IPR035979">
    <property type="entry name" value="RBD_domain_sf"/>
</dbReference>
<dbReference type="FunFam" id="3.30.70.330:FF:000678">
    <property type="entry name" value="zinc finger CCCH domain-containing protein 53-like isoform X2"/>
    <property type="match status" value="1"/>
</dbReference>
<dbReference type="AlphaFoldDB" id="A0A2P2JS26"/>
<dbReference type="GO" id="GO:0003677">
    <property type="term" value="F:DNA binding"/>
    <property type="evidence" value="ECO:0007669"/>
    <property type="project" value="UniProtKB-KW"/>
</dbReference>